<comment type="caution">
    <text evidence="2">The sequence shown here is derived from an EMBL/GenBank/DDBJ whole genome shotgun (WGS) entry which is preliminary data.</text>
</comment>
<accession>A0A931MJS5</accession>
<keyword evidence="1" id="KW-0812">Transmembrane</keyword>
<keyword evidence="1" id="KW-0472">Membrane</keyword>
<dbReference type="RefSeq" id="WP_197160280.1">
    <property type="nucleotide sequence ID" value="NZ_JADZGI010000001.1"/>
</dbReference>
<sequence>MNRPRADFDRLRRRIRLVCLFVVPVIACTITGLALWSDARANRPFEVHPIFSGLGMIGWGFVVFVLSGPTLTAIERLRARLDEHRARRRSRR</sequence>
<organism evidence="2 3">
    <name type="scientific">Novosphingobium aureum</name>
    <dbReference type="NCBI Taxonomy" id="2792964"/>
    <lineage>
        <taxon>Bacteria</taxon>
        <taxon>Pseudomonadati</taxon>
        <taxon>Pseudomonadota</taxon>
        <taxon>Alphaproteobacteria</taxon>
        <taxon>Sphingomonadales</taxon>
        <taxon>Sphingomonadaceae</taxon>
        <taxon>Novosphingobium</taxon>
    </lineage>
</organism>
<name>A0A931MJS5_9SPHN</name>
<feature type="transmembrane region" description="Helical" evidence="1">
    <location>
        <begin position="15"/>
        <end position="36"/>
    </location>
</feature>
<evidence type="ECO:0000256" key="1">
    <source>
        <dbReference type="SAM" id="Phobius"/>
    </source>
</evidence>
<evidence type="ECO:0000313" key="3">
    <source>
        <dbReference type="Proteomes" id="UP000617634"/>
    </source>
</evidence>
<reference evidence="2" key="1">
    <citation type="submission" date="2020-11" db="EMBL/GenBank/DDBJ databases">
        <title>Novosphingobium aureum sp. nov., a marine bacterium isolated from sediment of a salt flat.</title>
        <authorList>
            <person name="Yoo Y."/>
            <person name="Kim J.-J."/>
        </authorList>
    </citation>
    <scope>NUCLEOTIDE SEQUENCE</scope>
    <source>
        <strain evidence="2">YJ-S2-02</strain>
    </source>
</reference>
<feature type="transmembrane region" description="Helical" evidence="1">
    <location>
        <begin position="56"/>
        <end position="74"/>
    </location>
</feature>
<dbReference type="Proteomes" id="UP000617634">
    <property type="component" value="Unassembled WGS sequence"/>
</dbReference>
<keyword evidence="3" id="KW-1185">Reference proteome</keyword>
<dbReference type="EMBL" id="JADZGI010000001">
    <property type="protein sequence ID" value="MBH0111729.1"/>
    <property type="molecule type" value="Genomic_DNA"/>
</dbReference>
<gene>
    <name evidence="2" type="ORF">I5E68_02035</name>
</gene>
<dbReference type="AlphaFoldDB" id="A0A931MJS5"/>
<proteinExistence type="predicted"/>
<evidence type="ECO:0000313" key="2">
    <source>
        <dbReference type="EMBL" id="MBH0111729.1"/>
    </source>
</evidence>
<keyword evidence="1" id="KW-1133">Transmembrane helix</keyword>
<protein>
    <submittedName>
        <fullName evidence="2">Uncharacterized protein</fullName>
    </submittedName>
</protein>